<comment type="caution">
    <text evidence="3">The sequence shown here is derived from an EMBL/GenBank/DDBJ whole genome shotgun (WGS) entry which is preliminary data.</text>
</comment>
<dbReference type="InterPro" id="IPR011006">
    <property type="entry name" value="CheY-like_superfamily"/>
</dbReference>
<feature type="domain" description="Response regulatory" evidence="2">
    <location>
        <begin position="10"/>
        <end position="135"/>
    </location>
</feature>
<organism evidence="3 4">
    <name type="scientific">Marinomonas ostreistagni</name>
    <dbReference type="NCBI Taxonomy" id="359209"/>
    <lineage>
        <taxon>Bacteria</taxon>
        <taxon>Pseudomonadati</taxon>
        <taxon>Pseudomonadota</taxon>
        <taxon>Gammaproteobacteria</taxon>
        <taxon>Oceanospirillales</taxon>
        <taxon>Oceanospirillaceae</taxon>
        <taxon>Marinomonas</taxon>
    </lineage>
</organism>
<evidence type="ECO:0000256" key="1">
    <source>
        <dbReference type="PROSITE-ProRule" id="PRU00169"/>
    </source>
</evidence>
<dbReference type="PANTHER" id="PTHR44520:SF2">
    <property type="entry name" value="RESPONSE REGULATOR RCP1"/>
    <property type="match status" value="1"/>
</dbReference>
<feature type="modified residue" description="4-aspartylphosphate" evidence="1">
    <location>
        <position position="68"/>
    </location>
</feature>
<dbReference type="SUPFAM" id="SSF52172">
    <property type="entry name" value="CheY-like"/>
    <property type="match status" value="1"/>
</dbReference>
<keyword evidence="4" id="KW-1185">Reference proteome</keyword>
<keyword evidence="1" id="KW-0597">Phosphoprotein</keyword>
<proteinExistence type="predicted"/>
<sequence length="144" mass="16273">MVKSNDVAVKFLMLDDDPEDAFLVKTALLRSAVPVSFHYFQTSAAFAQYLPKMVLEIEHDQLIVLLLDLNMPCKSGLEWLKELRSNERLDDLFIVVFSTSDMAEEKARSFALGANEHLGKPDSVTELASKLNALYHRCVKQRGL</sequence>
<dbReference type="PROSITE" id="PS50110">
    <property type="entry name" value="RESPONSE_REGULATORY"/>
    <property type="match status" value="1"/>
</dbReference>
<evidence type="ECO:0000313" key="3">
    <source>
        <dbReference type="EMBL" id="MBJ7551124.1"/>
    </source>
</evidence>
<name>A0ABS0ZBS2_9GAMM</name>
<accession>A0ABS0ZBS2</accession>
<dbReference type="Gene3D" id="3.40.50.2300">
    <property type="match status" value="1"/>
</dbReference>
<gene>
    <name evidence="3" type="ORF">JHD44_10560</name>
</gene>
<evidence type="ECO:0000313" key="4">
    <source>
        <dbReference type="Proteomes" id="UP000598488"/>
    </source>
</evidence>
<dbReference type="Proteomes" id="UP000598488">
    <property type="component" value="Unassembled WGS sequence"/>
</dbReference>
<dbReference type="EMBL" id="JAEMUH010000009">
    <property type="protein sequence ID" value="MBJ7551124.1"/>
    <property type="molecule type" value="Genomic_DNA"/>
</dbReference>
<dbReference type="SMART" id="SM00448">
    <property type="entry name" value="REC"/>
    <property type="match status" value="1"/>
</dbReference>
<dbReference type="Pfam" id="PF00072">
    <property type="entry name" value="Response_reg"/>
    <property type="match status" value="1"/>
</dbReference>
<evidence type="ECO:0000259" key="2">
    <source>
        <dbReference type="PROSITE" id="PS50110"/>
    </source>
</evidence>
<protein>
    <submittedName>
        <fullName evidence="3">Response regulator</fullName>
    </submittedName>
</protein>
<dbReference type="RefSeq" id="WP_199462722.1">
    <property type="nucleotide sequence ID" value="NZ_JAEMUH010000009.1"/>
</dbReference>
<reference evidence="3 4" key="1">
    <citation type="submission" date="2020-12" db="EMBL/GenBank/DDBJ databases">
        <title>Comparative genome analysis of fungal antagonists Marinomonas ostreistagni 398 and M. spartinae 468.</title>
        <authorList>
            <person name="Fields J.L."/>
            <person name="Mavrodi O.V."/>
            <person name="Biber P.D."/>
            <person name="Indest K.J."/>
            <person name="Mavrodi D.V."/>
        </authorList>
    </citation>
    <scope>NUCLEOTIDE SEQUENCE [LARGE SCALE GENOMIC DNA]</scope>
    <source>
        <strain evidence="3 4">USM7</strain>
    </source>
</reference>
<dbReference type="InterPro" id="IPR052893">
    <property type="entry name" value="TCS_response_regulator"/>
</dbReference>
<dbReference type="PANTHER" id="PTHR44520">
    <property type="entry name" value="RESPONSE REGULATOR RCP1-RELATED"/>
    <property type="match status" value="1"/>
</dbReference>
<dbReference type="InterPro" id="IPR001789">
    <property type="entry name" value="Sig_transdc_resp-reg_receiver"/>
</dbReference>